<keyword evidence="1" id="KW-0328">Glycosyltransferase</keyword>
<evidence type="ECO:0000256" key="1">
    <source>
        <dbReference type="ARBA" id="ARBA00022676"/>
    </source>
</evidence>
<keyword evidence="3" id="KW-0325">Glycoprotein</keyword>
<evidence type="ECO:0000259" key="4">
    <source>
        <dbReference type="Pfam" id="PF04577"/>
    </source>
</evidence>
<gene>
    <name evidence="5" type="ORF">NAES01612_LOCUS5913</name>
</gene>
<dbReference type="Pfam" id="PF04577">
    <property type="entry name" value="Glyco_transf_61"/>
    <property type="match status" value="1"/>
</dbReference>
<evidence type="ECO:0000313" key="5">
    <source>
        <dbReference type="EMBL" id="CAE2292781.1"/>
    </source>
</evidence>
<name>A0A7S4KEU8_9EUKA</name>
<proteinExistence type="predicted"/>
<accession>A0A7S4KEU8</accession>
<organism evidence="5">
    <name type="scientific">Paramoeba aestuarina</name>
    <dbReference type="NCBI Taxonomy" id="180227"/>
    <lineage>
        <taxon>Eukaryota</taxon>
        <taxon>Amoebozoa</taxon>
        <taxon>Discosea</taxon>
        <taxon>Flabellinia</taxon>
        <taxon>Dactylopodida</taxon>
        <taxon>Paramoebidae</taxon>
        <taxon>Paramoeba</taxon>
    </lineage>
</organism>
<dbReference type="AlphaFoldDB" id="A0A7S4KEU8"/>
<sequence length="467" mass="53020">MNQEVYFDMLHSMAVIHMDHGLPERAVEIGDQLLKLDYQRFALLVGQIRARLVPYDKEAIGLLMNHLSTSVSSCKTTIDCDSELEFVFDWEKLPESSNLKVQQINKETALLPFGPEFSRGEGIEGRYSNFKVYHAEMKDAYLSGNALRQECKLIAGSQKQLLASSNVCVETFSDIAKISSNVPLFSLFPNFGSESYFHWILGGLTRVVMYQSMFSDTFSKGEYQLLLSRLEKGEMNGFVRETLELLLGDNVGEKVVEYPLRDATHISSTFHVIDWVTPQESIYLDNAWSISYPPKELLELTHSRFNEILGNENKEGRIKVLYVEREEKKGNGRYVQEQNEFKGQMREKCEELGVDFGVHTGKEPLKEQFNLFSKADLVIGPHGAGMANILFCQPGTSVRLFPMFPKVDDSFHYLSAALDLDYEEITTIQSTTKGNYGILNESKLNDVLESIETVVRQRNDKGADCQN</sequence>
<evidence type="ECO:0000256" key="3">
    <source>
        <dbReference type="ARBA" id="ARBA00023180"/>
    </source>
</evidence>
<protein>
    <recommendedName>
        <fullName evidence="4">Glycosyltransferase 61 catalytic domain-containing protein</fullName>
    </recommendedName>
</protein>
<evidence type="ECO:0000256" key="2">
    <source>
        <dbReference type="ARBA" id="ARBA00022679"/>
    </source>
</evidence>
<dbReference type="InterPro" id="IPR007657">
    <property type="entry name" value="Glycosyltransferase_61"/>
</dbReference>
<dbReference type="InterPro" id="IPR049625">
    <property type="entry name" value="Glyco_transf_61_cat"/>
</dbReference>
<dbReference type="PANTHER" id="PTHR20961">
    <property type="entry name" value="GLYCOSYLTRANSFERASE"/>
    <property type="match status" value="1"/>
</dbReference>
<keyword evidence="2" id="KW-0808">Transferase</keyword>
<dbReference type="GO" id="GO:0016757">
    <property type="term" value="F:glycosyltransferase activity"/>
    <property type="evidence" value="ECO:0007669"/>
    <property type="project" value="UniProtKB-KW"/>
</dbReference>
<dbReference type="EMBL" id="HBKR01008912">
    <property type="protein sequence ID" value="CAE2292781.1"/>
    <property type="molecule type" value="Transcribed_RNA"/>
</dbReference>
<feature type="domain" description="Glycosyltransferase 61 catalytic" evidence="4">
    <location>
        <begin position="196"/>
        <end position="398"/>
    </location>
</feature>
<reference evidence="5" key="1">
    <citation type="submission" date="2021-01" db="EMBL/GenBank/DDBJ databases">
        <authorList>
            <person name="Corre E."/>
            <person name="Pelletier E."/>
            <person name="Niang G."/>
            <person name="Scheremetjew M."/>
            <person name="Finn R."/>
            <person name="Kale V."/>
            <person name="Holt S."/>
            <person name="Cochrane G."/>
            <person name="Meng A."/>
            <person name="Brown T."/>
            <person name="Cohen L."/>
        </authorList>
    </citation>
    <scope>NUCLEOTIDE SEQUENCE</scope>
    <source>
        <strain evidence="5">SoJaBio B1-5/56/2</strain>
    </source>
</reference>